<proteinExistence type="predicted"/>
<sequence>MSHLLDHLRQAVKQARRHPSAQRPKKSPIFSKSASNTRTIWEKLPMNVLIKILVQCELGEIHSFSATCRLVHQRVYHIEPAIAKAYLQCRRHKGQGSELAIGDDLTFISDLFPPPPPHYTESGALEESPDYSFGYLTDLTRCWRTCIRLSYYFAEYLVQHYLETDTTARELWASSKTEKEFIYSKGVGALQARLLPSIAYLVYFLESFADTTTPTHSLDAQERILQEPPFTDPEVLLSTHHTMHTLIHTVRHLMAPDIPLTSSQTWVSLLLTTSTLERIVDLFAAVAADNQQPAEKNKKHEPATKPHHHDNHEHAHHQTQTTSSHGHNHTHSTSTTSHSHSHPSSHWSHRMDFLWHMRRDYGDFLASLGDQDPETGHSGLVPRLREIWFDVAEREIRARGLAAHSAEVEPVLHGGGPRLGCEVCCSLV</sequence>
<feature type="region of interest" description="Disordered" evidence="1">
    <location>
        <begin position="290"/>
        <end position="344"/>
    </location>
</feature>
<feature type="compositionally biased region" description="Basic residues" evidence="1">
    <location>
        <begin position="305"/>
        <end position="317"/>
    </location>
</feature>
<dbReference type="OrthoDB" id="4467576at2759"/>
<dbReference type="RefSeq" id="XP_025551373.1">
    <property type="nucleotide sequence ID" value="XM_025698347.1"/>
</dbReference>
<keyword evidence="3" id="KW-1185">Reference proteome</keyword>
<evidence type="ECO:0000313" key="2">
    <source>
        <dbReference type="EMBL" id="RAL12219.1"/>
    </source>
</evidence>
<reference evidence="2 3" key="1">
    <citation type="submission" date="2018-02" db="EMBL/GenBank/DDBJ databases">
        <title>The genomes of Aspergillus section Nigri reveals drivers in fungal speciation.</title>
        <authorList>
            <consortium name="DOE Joint Genome Institute"/>
            <person name="Vesth T.C."/>
            <person name="Nybo J."/>
            <person name="Theobald S."/>
            <person name="Brandl J."/>
            <person name="Frisvad J.C."/>
            <person name="Nielsen K.F."/>
            <person name="Lyhne E.K."/>
            <person name="Kogle M.E."/>
            <person name="Kuo A."/>
            <person name="Riley R."/>
            <person name="Clum A."/>
            <person name="Nolan M."/>
            <person name="Lipzen A."/>
            <person name="Salamov A."/>
            <person name="Henrissat B."/>
            <person name="Wiebenga A."/>
            <person name="De vries R.P."/>
            <person name="Grigoriev I.V."/>
            <person name="Mortensen U.H."/>
            <person name="Andersen M.R."/>
            <person name="Baker S.E."/>
        </authorList>
    </citation>
    <scope>NUCLEOTIDE SEQUENCE [LARGE SCALE GENOMIC DNA]</scope>
    <source>
        <strain evidence="2 3">CBS 101889</strain>
    </source>
</reference>
<protein>
    <submittedName>
        <fullName evidence="2">Uncharacterized protein</fullName>
    </submittedName>
</protein>
<evidence type="ECO:0000256" key="1">
    <source>
        <dbReference type="SAM" id="MobiDB-lite"/>
    </source>
</evidence>
<dbReference type="Proteomes" id="UP000248961">
    <property type="component" value="Unassembled WGS sequence"/>
</dbReference>
<dbReference type="VEuPathDB" id="FungiDB:BO97DRAFT_443242"/>
<organism evidence="2 3">
    <name type="scientific">Aspergillus homomorphus (strain CBS 101889)</name>
    <dbReference type="NCBI Taxonomy" id="1450537"/>
    <lineage>
        <taxon>Eukaryota</taxon>
        <taxon>Fungi</taxon>
        <taxon>Dikarya</taxon>
        <taxon>Ascomycota</taxon>
        <taxon>Pezizomycotina</taxon>
        <taxon>Eurotiomycetes</taxon>
        <taxon>Eurotiomycetidae</taxon>
        <taxon>Eurotiales</taxon>
        <taxon>Aspergillaceae</taxon>
        <taxon>Aspergillus</taxon>
        <taxon>Aspergillus subgen. Circumdati</taxon>
    </lineage>
</organism>
<gene>
    <name evidence="2" type="ORF">BO97DRAFT_443242</name>
</gene>
<feature type="compositionally biased region" description="Basic residues" evidence="1">
    <location>
        <begin position="14"/>
        <end position="26"/>
    </location>
</feature>
<feature type="compositionally biased region" description="Basic and acidic residues" evidence="1">
    <location>
        <begin position="295"/>
        <end position="304"/>
    </location>
</feature>
<feature type="compositionally biased region" description="Low complexity" evidence="1">
    <location>
        <begin position="318"/>
        <end position="344"/>
    </location>
</feature>
<dbReference type="GeneID" id="37202636"/>
<feature type="region of interest" description="Disordered" evidence="1">
    <location>
        <begin position="12"/>
        <end position="32"/>
    </location>
</feature>
<dbReference type="AlphaFoldDB" id="A0A395HXL2"/>
<accession>A0A395HXL2</accession>
<evidence type="ECO:0000313" key="3">
    <source>
        <dbReference type="Proteomes" id="UP000248961"/>
    </source>
</evidence>
<name>A0A395HXL2_ASPHC</name>
<dbReference type="EMBL" id="KZ824284">
    <property type="protein sequence ID" value="RAL12219.1"/>
    <property type="molecule type" value="Genomic_DNA"/>
</dbReference>